<dbReference type="GeneID" id="99780350"/>
<gene>
    <name evidence="1" type="ORF">NCTC12993_01609</name>
</gene>
<dbReference type="AlphaFoldDB" id="A0A485AMG7"/>
<evidence type="ECO:0000313" key="1">
    <source>
        <dbReference type="EMBL" id="VFS60298.1"/>
    </source>
</evidence>
<accession>A0A485AMG7</accession>
<dbReference type="EMBL" id="CAADJD010000014">
    <property type="protein sequence ID" value="VFS60298.1"/>
    <property type="molecule type" value="Genomic_DNA"/>
</dbReference>
<proteinExistence type="predicted"/>
<organism evidence="1 2">
    <name type="scientific">Kluyvera cryocrescens</name>
    <name type="common">Kluyvera citrophila</name>
    <dbReference type="NCBI Taxonomy" id="580"/>
    <lineage>
        <taxon>Bacteria</taxon>
        <taxon>Pseudomonadati</taxon>
        <taxon>Pseudomonadota</taxon>
        <taxon>Gammaproteobacteria</taxon>
        <taxon>Enterobacterales</taxon>
        <taxon>Enterobacteriaceae</taxon>
        <taxon>Kluyvera</taxon>
    </lineage>
</organism>
<protein>
    <submittedName>
        <fullName evidence="1">Uncharacterized protein</fullName>
    </submittedName>
</protein>
<dbReference type="Proteomes" id="UP000401081">
    <property type="component" value="Unassembled WGS sequence"/>
</dbReference>
<dbReference type="RefSeq" id="WP_167348820.1">
    <property type="nucleotide sequence ID" value="NZ_JBLMJX010000013.1"/>
</dbReference>
<evidence type="ECO:0000313" key="2">
    <source>
        <dbReference type="Proteomes" id="UP000401081"/>
    </source>
</evidence>
<reference evidence="1 2" key="1">
    <citation type="submission" date="2019-03" db="EMBL/GenBank/DDBJ databases">
        <authorList>
            <consortium name="Pathogen Informatics"/>
        </authorList>
    </citation>
    <scope>NUCLEOTIDE SEQUENCE [LARGE SCALE GENOMIC DNA]</scope>
    <source>
        <strain evidence="1 2">NCTC12993</strain>
    </source>
</reference>
<sequence length="54" mass="5998">MSKRNKKQQHVIEVVKPTPSVDAPTAFGFEEMLSELEAIVAQAQDRLAEEAETV</sequence>
<name>A0A485AMG7_KLUCR</name>
<keyword evidence="2" id="KW-1185">Reference proteome</keyword>